<dbReference type="InterPro" id="IPR015590">
    <property type="entry name" value="Aldehyde_DH_dom"/>
</dbReference>
<evidence type="ECO:0000313" key="9">
    <source>
        <dbReference type="Proteomes" id="UP000007110"/>
    </source>
</evidence>
<evidence type="ECO:0000256" key="4">
    <source>
        <dbReference type="PIRNR" id="PIRNR036492"/>
    </source>
</evidence>
<dbReference type="KEGG" id="spu:105445554"/>
<dbReference type="OMA" id="AVHLTNQ"/>
<evidence type="ECO:0000259" key="7">
    <source>
        <dbReference type="Pfam" id="PF00171"/>
    </source>
</evidence>
<reference evidence="9" key="1">
    <citation type="submission" date="2015-02" db="EMBL/GenBank/DDBJ databases">
        <title>Genome sequencing for Strongylocentrotus purpuratus.</title>
        <authorList>
            <person name="Murali S."/>
            <person name="Liu Y."/>
            <person name="Vee V."/>
            <person name="English A."/>
            <person name="Wang M."/>
            <person name="Skinner E."/>
            <person name="Han Y."/>
            <person name="Muzny D.M."/>
            <person name="Worley K.C."/>
            <person name="Gibbs R.A."/>
        </authorList>
    </citation>
    <scope>NUCLEOTIDE SEQUENCE</scope>
</reference>
<dbReference type="InterPro" id="IPR016160">
    <property type="entry name" value="Ald_DH_CS_CYS"/>
</dbReference>
<dbReference type="InterPro" id="IPR016163">
    <property type="entry name" value="Ald_DH_C"/>
</dbReference>
<dbReference type="InParanoid" id="A0A7M7PA00"/>
<evidence type="ECO:0000256" key="1">
    <source>
        <dbReference type="ARBA" id="ARBA00009986"/>
    </source>
</evidence>
<accession>A0A7M7PA00</accession>
<proteinExistence type="inferred from homology"/>
<keyword evidence="6" id="KW-0472">Membrane</keyword>
<dbReference type="PROSITE" id="PS00070">
    <property type="entry name" value="ALDEHYDE_DEHYDR_CYS"/>
    <property type="match status" value="1"/>
</dbReference>
<sequence length="514" mass="57534">MLAYCYKDCSWKVFPSSSNIMADGFDAGMVVESSRRAFDAGKTRSYEARITHLHNLRRMIAENKQAFVDALYKDLRKPEFEAVTFEVDFCHNDCVLAINELKQWMKPEKVAIPFAGVGKQCYIQRDPLGVVLIIGAWNYPFQLPIHPLIGAIAAGNTAVIKPSEISPATAKLFEELFPKYMDSSCFPVINGDAVVTTALLEQRFDHIFYTGNSTVGKIVQTAAAKHLTSVTLELGGKCPFYIGSNCDIDVAIHRTASAKFYNSGQTCVAPDFIICHRDQTDRVVSSLKKALKEFFGDNPKKSKDYGRMVNVRHFKRVCALLDGQEIVIGGESDEDDLYIAPTVVVNAKDTDRIMQDEIFGPVWPILNLDSAEEAIRYINSREKPLALYVFSSDRGVIDQFRNQTSSGMFSGNECFVQGGVETLPFGGIGNSGTGNYHGRFTYEAFSHRKACMVDPMYTVSELVRRLFYAPFTDRKTSIIAWALRKKLKNRTMSMFLRVAVVVVLLAVLYKVFLS</sequence>
<dbReference type="Pfam" id="PF00171">
    <property type="entry name" value="Aldedh"/>
    <property type="match status" value="1"/>
</dbReference>
<feature type="active site" evidence="5">
    <location>
        <position position="267"/>
    </location>
</feature>
<dbReference type="GO" id="GO:0005737">
    <property type="term" value="C:cytoplasm"/>
    <property type="evidence" value="ECO:0000318"/>
    <property type="project" value="GO_Central"/>
</dbReference>
<dbReference type="EnsemblMetazoa" id="XM_030992721">
    <property type="protein sequence ID" value="XP_030848581"/>
    <property type="gene ID" value="LOC105445554"/>
</dbReference>
<dbReference type="PANTHER" id="PTHR43570:SF16">
    <property type="entry name" value="ALDEHYDE DEHYDROGENASE TYPE III, ISOFORM Q"/>
    <property type="match status" value="1"/>
</dbReference>
<evidence type="ECO:0000313" key="8">
    <source>
        <dbReference type="EnsemblMetazoa" id="XP_030848581"/>
    </source>
</evidence>
<evidence type="ECO:0000256" key="2">
    <source>
        <dbReference type="ARBA" id="ARBA00023002"/>
    </source>
</evidence>
<dbReference type="InterPro" id="IPR016161">
    <property type="entry name" value="Ald_DH/histidinol_DH"/>
</dbReference>
<protein>
    <recommendedName>
        <fullName evidence="4">Aldehyde dehydrogenase</fullName>
    </recommendedName>
</protein>
<feature type="transmembrane region" description="Helical" evidence="6">
    <location>
        <begin position="494"/>
        <end position="512"/>
    </location>
</feature>
<dbReference type="Gene3D" id="3.40.605.10">
    <property type="entry name" value="Aldehyde Dehydrogenase, Chain A, domain 1"/>
    <property type="match status" value="1"/>
</dbReference>
<dbReference type="GO" id="GO:0004029">
    <property type="term" value="F:aldehyde dehydrogenase (NAD+) activity"/>
    <property type="evidence" value="ECO:0000318"/>
    <property type="project" value="GO_Central"/>
</dbReference>
<name>A0A7M7PA00_STRPU</name>
<dbReference type="FunFam" id="3.40.309.10:FF:000003">
    <property type="entry name" value="Aldehyde dehydrogenase"/>
    <property type="match status" value="1"/>
</dbReference>
<keyword evidence="6" id="KW-0812">Transmembrane</keyword>
<dbReference type="RefSeq" id="XP_030848581.1">
    <property type="nucleotide sequence ID" value="XM_030992721.1"/>
</dbReference>
<organism evidence="8 9">
    <name type="scientific">Strongylocentrotus purpuratus</name>
    <name type="common">Purple sea urchin</name>
    <dbReference type="NCBI Taxonomy" id="7668"/>
    <lineage>
        <taxon>Eukaryota</taxon>
        <taxon>Metazoa</taxon>
        <taxon>Echinodermata</taxon>
        <taxon>Eleutherozoa</taxon>
        <taxon>Echinozoa</taxon>
        <taxon>Echinoidea</taxon>
        <taxon>Euechinoidea</taxon>
        <taxon>Echinacea</taxon>
        <taxon>Camarodonta</taxon>
        <taxon>Echinidea</taxon>
        <taxon>Strongylocentrotidae</taxon>
        <taxon>Strongylocentrotus</taxon>
    </lineage>
</organism>
<keyword evidence="2 4" id="KW-0560">Oxidoreductase</keyword>
<evidence type="ECO:0000256" key="5">
    <source>
        <dbReference type="PIRSR" id="PIRSR036492-1"/>
    </source>
</evidence>
<dbReference type="PIRSF" id="PIRSF036492">
    <property type="entry name" value="ALDH"/>
    <property type="match status" value="1"/>
</dbReference>
<dbReference type="PANTHER" id="PTHR43570">
    <property type="entry name" value="ALDEHYDE DEHYDROGENASE"/>
    <property type="match status" value="1"/>
</dbReference>
<dbReference type="FunFam" id="3.40.605.10:FF:000004">
    <property type="entry name" value="Aldehyde dehydrogenase"/>
    <property type="match status" value="1"/>
</dbReference>
<dbReference type="OrthoDB" id="440325at2759"/>
<dbReference type="SUPFAM" id="SSF53720">
    <property type="entry name" value="ALDH-like"/>
    <property type="match status" value="1"/>
</dbReference>
<dbReference type="AlphaFoldDB" id="A0A7M7PA00"/>
<dbReference type="Gene3D" id="3.40.309.10">
    <property type="entry name" value="Aldehyde Dehydrogenase, Chain A, domain 2"/>
    <property type="match status" value="1"/>
</dbReference>
<feature type="active site" evidence="5">
    <location>
        <position position="233"/>
    </location>
</feature>
<dbReference type="Proteomes" id="UP000007110">
    <property type="component" value="Unassembled WGS sequence"/>
</dbReference>
<feature type="domain" description="Aldehyde dehydrogenase" evidence="7">
    <location>
        <begin position="26"/>
        <end position="449"/>
    </location>
</feature>
<dbReference type="InterPro" id="IPR012394">
    <property type="entry name" value="Aldehyde_DH_NAD(P)"/>
</dbReference>
<keyword evidence="6" id="KW-1133">Transmembrane helix</keyword>
<comment type="similarity">
    <text evidence="1 4">Belongs to the aldehyde dehydrogenase family.</text>
</comment>
<dbReference type="InterPro" id="IPR016162">
    <property type="entry name" value="Ald_DH_N"/>
</dbReference>
<keyword evidence="9" id="KW-1185">Reference proteome</keyword>
<dbReference type="GO" id="GO:0006081">
    <property type="term" value="P:aldehyde metabolic process"/>
    <property type="evidence" value="ECO:0000318"/>
    <property type="project" value="GO_Central"/>
</dbReference>
<keyword evidence="3" id="KW-0520">NAD</keyword>
<evidence type="ECO:0000256" key="6">
    <source>
        <dbReference type="SAM" id="Phobius"/>
    </source>
</evidence>
<evidence type="ECO:0000256" key="3">
    <source>
        <dbReference type="ARBA" id="ARBA00023027"/>
    </source>
</evidence>
<dbReference type="GeneID" id="105445554"/>
<dbReference type="FunCoup" id="A0A7M7PA00">
    <property type="interactions" value="1523"/>
</dbReference>
<reference evidence="8" key="2">
    <citation type="submission" date="2021-01" db="UniProtKB">
        <authorList>
            <consortium name="EnsemblMetazoa"/>
        </authorList>
    </citation>
    <scope>IDENTIFICATION</scope>
</reference>